<evidence type="ECO:0000313" key="3">
    <source>
        <dbReference type="EMBL" id="TKG32597.1"/>
    </source>
</evidence>
<dbReference type="Proteomes" id="UP000235579">
    <property type="component" value="Unassembled WGS sequence"/>
</dbReference>
<dbReference type="EMBL" id="SYVV01000021">
    <property type="protein sequence ID" value="TKG32597.1"/>
    <property type="molecule type" value="Genomic_DNA"/>
</dbReference>
<evidence type="ECO:0000313" key="2">
    <source>
        <dbReference type="EMBL" id="PMP10021.1"/>
    </source>
</evidence>
<dbReference type="RefSeq" id="WP_102258437.1">
    <property type="nucleotide sequence ID" value="NZ_MDBG01000002.1"/>
</dbReference>
<dbReference type="Proteomes" id="UP000308018">
    <property type="component" value="Unassembled WGS sequence"/>
</dbReference>
<dbReference type="PANTHER" id="PTHR39639:SF1">
    <property type="entry name" value="DUF262 DOMAIN-CONTAINING PROTEIN"/>
    <property type="match status" value="1"/>
</dbReference>
<reference evidence="2" key="3">
    <citation type="journal article" date="2018" name="Nature">
        <title>A major lineage of non-tailed dsDNA viruses as unrecognized killers of marine bacteria.</title>
        <authorList>
            <person name="Kauffman K.M."/>
            <person name="Hussain F.A."/>
            <person name="Yang J."/>
            <person name="Arevalo P."/>
            <person name="Brown J.M."/>
            <person name="Chang W.K."/>
            <person name="VanInsberghe D."/>
            <person name="Elsherbini J."/>
            <person name="Sharma R.S."/>
            <person name="Cutler M.B."/>
            <person name="Kelly L."/>
            <person name="Polz M.F."/>
        </authorList>
    </citation>
    <scope>NUCLEOTIDE SEQUENCE</scope>
    <source>
        <strain evidence="2">10N.222.48.A2</strain>
    </source>
</reference>
<accession>A0A2N7NCV0</accession>
<feature type="domain" description="GmrSD restriction endonucleases N-terminal" evidence="1">
    <location>
        <begin position="44"/>
        <end position="132"/>
    </location>
</feature>
<comment type="caution">
    <text evidence="2">The sequence shown here is derived from an EMBL/GenBank/DDBJ whole genome shotgun (WGS) entry which is preliminary data.</text>
</comment>
<dbReference type="AlphaFoldDB" id="A0A2N7NCV0"/>
<reference evidence="2" key="2">
    <citation type="submission" date="2016-07" db="EMBL/GenBank/DDBJ databases">
        <authorList>
            <person name="Wan K."/>
            <person name="Booth B."/>
            <person name="Spirohn K."/>
            <person name="Hao T."/>
            <person name="Hu Y."/>
            <person name="Calderwood M."/>
            <person name="Hill D."/>
            <person name="Mohr S."/>
            <person name="Vidal M."/>
            <person name="Celniker S."/>
            <person name="Perrimon N."/>
        </authorList>
    </citation>
    <scope>NUCLEOTIDE SEQUENCE</scope>
    <source>
        <strain evidence="2">10N.222.48.A2</strain>
    </source>
</reference>
<evidence type="ECO:0000313" key="5">
    <source>
        <dbReference type="Proteomes" id="UP000308018"/>
    </source>
</evidence>
<evidence type="ECO:0000259" key="1">
    <source>
        <dbReference type="Pfam" id="PF03235"/>
    </source>
</evidence>
<protein>
    <submittedName>
        <fullName evidence="3">DUF262 domain-containing protein</fullName>
    </submittedName>
</protein>
<proteinExistence type="predicted"/>
<dbReference type="Pfam" id="PF03235">
    <property type="entry name" value="GmrSD_N"/>
    <property type="match status" value="1"/>
</dbReference>
<dbReference type="PANTHER" id="PTHR39639">
    <property type="entry name" value="CHROMOSOME 16, WHOLE GENOME SHOTGUN SEQUENCE"/>
    <property type="match status" value="1"/>
</dbReference>
<dbReference type="EMBL" id="MDBP01000080">
    <property type="protein sequence ID" value="PMP10021.1"/>
    <property type="molecule type" value="Genomic_DNA"/>
</dbReference>
<evidence type="ECO:0000313" key="4">
    <source>
        <dbReference type="Proteomes" id="UP000235579"/>
    </source>
</evidence>
<reference evidence="4" key="1">
    <citation type="submission" date="2016-07" db="EMBL/GenBank/DDBJ databases">
        <title>Nontailed viruses are major unrecognized killers of bacteria in the ocean.</title>
        <authorList>
            <person name="Kauffman K."/>
            <person name="Hussain F."/>
            <person name="Yang J."/>
            <person name="Arevalo P."/>
            <person name="Brown J."/>
            <person name="Cutler M."/>
            <person name="Kelly L."/>
            <person name="Polz M.F."/>
        </authorList>
    </citation>
    <scope>NUCLEOTIDE SEQUENCE [LARGE SCALE GENOMIC DNA]</scope>
    <source>
        <strain evidence="4">10N.222.48.A2</strain>
    </source>
</reference>
<gene>
    <name evidence="2" type="ORF">BCS92_02530</name>
    <name evidence="3" type="ORF">FC057_12330</name>
</gene>
<dbReference type="InterPro" id="IPR004919">
    <property type="entry name" value="GmrSD_N"/>
</dbReference>
<name>A0A2N7NCV0_9VIBR</name>
<organism evidence="2 4">
    <name type="scientific">Vibrio tasmaniensis</name>
    <dbReference type="NCBI Taxonomy" id="212663"/>
    <lineage>
        <taxon>Bacteria</taxon>
        <taxon>Pseudomonadati</taxon>
        <taxon>Pseudomonadota</taxon>
        <taxon>Gammaproteobacteria</taxon>
        <taxon>Vibrionales</taxon>
        <taxon>Vibrionaceae</taxon>
        <taxon>Vibrio</taxon>
    </lineage>
</organism>
<sequence>MFIPQRQPLGQHRAFNVEHLVYIQKRSDERECGWSKRYVMGLPLPAWQRPYEWDEVQQQRLIESIYLDLYHGVYVLNANDYEGSEGKPRKFSGALLDGQQRITTIEKYLNDEFKVFGAYWSELTKGEKRRFLNAPFNCIEVNIWDENELRQLSDRLAFGGTAHKDEYRATQGYNYQETNV</sequence>
<reference evidence="3 5" key="4">
    <citation type="submission" date="2019-04" db="EMBL/GenBank/DDBJ databases">
        <title>A reverse ecology approach based on a biological definition of microbial populations.</title>
        <authorList>
            <person name="Arevalo P."/>
            <person name="Vaninsberghe D."/>
            <person name="Elsherbini J."/>
            <person name="Gore J."/>
            <person name="Polz M."/>
        </authorList>
    </citation>
    <scope>NUCLEOTIDE SEQUENCE [LARGE SCALE GENOMIC DNA]</scope>
    <source>
        <strain evidence="3 5">10N.222.45.A8</strain>
    </source>
</reference>